<protein>
    <submittedName>
        <fullName evidence="6">LysR-family transcriptional regulator</fullName>
    </submittedName>
</protein>
<dbReference type="PROSITE" id="PS50931">
    <property type="entry name" value="HTH_LYSR"/>
    <property type="match status" value="1"/>
</dbReference>
<proteinExistence type="inferred from homology"/>
<dbReference type="Pfam" id="PF03466">
    <property type="entry name" value="LysR_substrate"/>
    <property type="match status" value="1"/>
</dbReference>
<dbReference type="InterPro" id="IPR036390">
    <property type="entry name" value="WH_DNA-bd_sf"/>
</dbReference>
<dbReference type="InterPro" id="IPR005119">
    <property type="entry name" value="LysR_subst-bd"/>
</dbReference>
<evidence type="ECO:0000313" key="7">
    <source>
        <dbReference type="Proteomes" id="UP000017819"/>
    </source>
</evidence>
<dbReference type="Pfam" id="PF00126">
    <property type="entry name" value="HTH_1"/>
    <property type="match status" value="1"/>
</dbReference>
<keyword evidence="4" id="KW-0804">Transcription</keyword>
<accession>V4R4C6</accession>
<name>V4R4C6_9HYPH</name>
<comment type="caution">
    <text evidence="6">The sequence shown here is derived from an EMBL/GenBank/DDBJ whole genome shotgun (WGS) entry which is preliminary data.</text>
</comment>
<feature type="domain" description="HTH lysR-type" evidence="5">
    <location>
        <begin position="10"/>
        <end position="68"/>
    </location>
</feature>
<evidence type="ECO:0000256" key="4">
    <source>
        <dbReference type="ARBA" id="ARBA00023163"/>
    </source>
</evidence>
<dbReference type="PATRIC" id="fig|631454.5.peg.581"/>
<dbReference type="Proteomes" id="UP000017819">
    <property type="component" value="Unassembled WGS sequence"/>
</dbReference>
<dbReference type="SUPFAM" id="SSF46785">
    <property type="entry name" value="Winged helix' DNA-binding domain"/>
    <property type="match status" value="1"/>
</dbReference>
<evidence type="ECO:0000256" key="2">
    <source>
        <dbReference type="ARBA" id="ARBA00023015"/>
    </source>
</evidence>
<dbReference type="EMBL" id="AWXZ01000013">
    <property type="protein sequence ID" value="ESR26807.1"/>
    <property type="molecule type" value="Genomic_DNA"/>
</dbReference>
<evidence type="ECO:0000313" key="6">
    <source>
        <dbReference type="EMBL" id="ESR26807.1"/>
    </source>
</evidence>
<dbReference type="InterPro" id="IPR036388">
    <property type="entry name" value="WH-like_DNA-bd_sf"/>
</dbReference>
<dbReference type="Gene3D" id="3.40.190.10">
    <property type="entry name" value="Periplasmic binding protein-like II"/>
    <property type="match status" value="2"/>
</dbReference>
<sequence length="321" mass="35281">MPSPEVSMRFTLRQLEYFIAAGEAGSITLASERIHISQPSISTAISHLEQELNVQLFIRHHAQGLSLTPAGRDLLREAKALVSQAQNLYLKASEATDQVRGSLSLGCMVTLAPMLVPELTHSFTSAFPATSIRHMEGNHEELFDGLRRSEIDIAICYDLQIPEDVSFTPLAQLPPHVLMGEADPLARQPSIALADIAKKPMILLDLPISREYFLALFLNEGLEPTIAARSTHQEVVRTMVANGYGYSILNVTPRSDLALDGRKLVRVRLSGNHRPMTIGTAVLKSLRQSKLVSAFDTHCQSYVSNSYIPGMVAPSFAARRV</sequence>
<dbReference type="eggNOG" id="COG0583">
    <property type="taxonomic scope" value="Bacteria"/>
</dbReference>
<comment type="similarity">
    <text evidence="1">Belongs to the LysR transcriptional regulatory family.</text>
</comment>
<dbReference type="STRING" id="631454.N177_0591"/>
<dbReference type="InterPro" id="IPR000847">
    <property type="entry name" value="LysR_HTH_N"/>
</dbReference>
<dbReference type="PRINTS" id="PR00039">
    <property type="entry name" value="HTHLYSR"/>
</dbReference>
<keyword evidence="7" id="KW-1185">Reference proteome</keyword>
<evidence type="ECO:0000256" key="3">
    <source>
        <dbReference type="ARBA" id="ARBA00023125"/>
    </source>
</evidence>
<evidence type="ECO:0000256" key="1">
    <source>
        <dbReference type="ARBA" id="ARBA00009437"/>
    </source>
</evidence>
<dbReference type="PANTHER" id="PTHR30346">
    <property type="entry name" value="TRANSCRIPTIONAL DUAL REGULATOR HCAR-RELATED"/>
    <property type="match status" value="1"/>
</dbReference>
<dbReference type="AlphaFoldDB" id="V4R4C6"/>
<dbReference type="SUPFAM" id="SSF53850">
    <property type="entry name" value="Periplasmic binding protein-like II"/>
    <property type="match status" value="1"/>
</dbReference>
<gene>
    <name evidence="6" type="ORF">N177_0591</name>
</gene>
<dbReference type="GO" id="GO:0003677">
    <property type="term" value="F:DNA binding"/>
    <property type="evidence" value="ECO:0007669"/>
    <property type="project" value="UniProtKB-KW"/>
</dbReference>
<evidence type="ECO:0000259" key="5">
    <source>
        <dbReference type="PROSITE" id="PS50931"/>
    </source>
</evidence>
<organism evidence="6 7">
    <name type="scientific">Lutibaculum baratangense AMV1</name>
    <dbReference type="NCBI Taxonomy" id="631454"/>
    <lineage>
        <taxon>Bacteria</taxon>
        <taxon>Pseudomonadati</taxon>
        <taxon>Pseudomonadota</taxon>
        <taxon>Alphaproteobacteria</taxon>
        <taxon>Hyphomicrobiales</taxon>
        <taxon>Tepidamorphaceae</taxon>
        <taxon>Lutibaculum</taxon>
    </lineage>
</organism>
<keyword evidence="2" id="KW-0805">Transcription regulation</keyword>
<dbReference type="GO" id="GO:0032993">
    <property type="term" value="C:protein-DNA complex"/>
    <property type="evidence" value="ECO:0007669"/>
    <property type="project" value="TreeGrafter"/>
</dbReference>
<dbReference type="GO" id="GO:0003700">
    <property type="term" value="F:DNA-binding transcription factor activity"/>
    <property type="evidence" value="ECO:0007669"/>
    <property type="project" value="InterPro"/>
</dbReference>
<dbReference type="Gene3D" id="1.10.10.10">
    <property type="entry name" value="Winged helix-like DNA-binding domain superfamily/Winged helix DNA-binding domain"/>
    <property type="match status" value="1"/>
</dbReference>
<dbReference type="FunFam" id="1.10.10.10:FF:000001">
    <property type="entry name" value="LysR family transcriptional regulator"/>
    <property type="match status" value="1"/>
</dbReference>
<keyword evidence="3" id="KW-0238">DNA-binding</keyword>
<dbReference type="CDD" id="cd08412">
    <property type="entry name" value="PBP2_PAO1_like"/>
    <property type="match status" value="1"/>
</dbReference>
<reference evidence="6 7" key="1">
    <citation type="journal article" date="2014" name="Genome Announc.">
        <title>Draft Genome Sequence of Lutibaculum baratangense Strain AMV1T, Isolated from a Mud Volcano in Andamans, India.</title>
        <authorList>
            <person name="Singh A."/>
            <person name="Sreenivas A."/>
            <person name="Sathyanarayana Reddy G."/>
            <person name="Pinnaka A.K."/>
            <person name="Shivaji S."/>
        </authorList>
    </citation>
    <scope>NUCLEOTIDE SEQUENCE [LARGE SCALE GENOMIC DNA]</scope>
    <source>
        <strain evidence="6 7">AMV1</strain>
    </source>
</reference>
<dbReference type="PANTHER" id="PTHR30346:SF0">
    <property type="entry name" value="HCA OPERON TRANSCRIPTIONAL ACTIVATOR HCAR"/>
    <property type="match status" value="1"/>
</dbReference>